<name>A0AAV4UDK0_CAEEX</name>
<organism evidence="3 4">
    <name type="scientific">Caerostris extrusa</name>
    <name type="common">Bark spider</name>
    <name type="synonym">Caerostris bankana</name>
    <dbReference type="NCBI Taxonomy" id="172846"/>
    <lineage>
        <taxon>Eukaryota</taxon>
        <taxon>Metazoa</taxon>
        <taxon>Ecdysozoa</taxon>
        <taxon>Arthropoda</taxon>
        <taxon>Chelicerata</taxon>
        <taxon>Arachnida</taxon>
        <taxon>Araneae</taxon>
        <taxon>Araneomorphae</taxon>
        <taxon>Entelegynae</taxon>
        <taxon>Araneoidea</taxon>
        <taxon>Araneidae</taxon>
        <taxon>Caerostris</taxon>
    </lineage>
</organism>
<evidence type="ECO:0000313" key="3">
    <source>
        <dbReference type="EMBL" id="GIY55805.1"/>
    </source>
</evidence>
<sequence length="101" mass="12235">MCTTIQEVPHLKYLLSIVDHYFSLKKKSQPMASKIEETPQRINFQKTTLEYEFLVIIITTVFFSFLVATQKKFMERREEKRNVRKKGRYHGEAERQRHDLR</sequence>
<evidence type="ECO:0000256" key="1">
    <source>
        <dbReference type="SAM" id="MobiDB-lite"/>
    </source>
</evidence>
<accession>A0AAV4UDK0</accession>
<evidence type="ECO:0000256" key="2">
    <source>
        <dbReference type="SAM" id="Phobius"/>
    </source>
</evidence>
<reference evidence="3 4" key="1">
    <citation type="submission" date="2021-06" db="EMBL/GenBank/DDBJ databases">
        <title>Caerostris extrusa draft genome.</title>
        <authorList>
            <person name="Kono N."/>
            <person name="Arakawa K."/>
        </authorList>
    </citation>
    <scope>NUCLEOTIDE SEQUENCE [LARGE SCALE GENOMIC DNA]</scope>
</reference>
<comment type="caution">
    <text evidence="3">The sequence shown here is derived from an EMBL/GenBank/DDBJ whole genome shotgun (WGS) entry which is preliminary data.</text>
</comment>
<dbReference type="EMBL" id="BPLR01012676">
    <property type="protein sequence ID" value="GIY55805.1"/>
    <property type="molecule type" value="Genomic_DNA"/>
</dbReference>
<dbReference type="Proteomes" id="UP001054945">
    <property type="component" value="Unassembled WGS sequence"/>
</dbReference>
<protein>
    <submittedName>
        <fullName evidence="3">Uncharacterized protein</fullName>
    </submittedName>
</protein>
<keyword evidence="2" id="KW-0472">Membrane</keyword>
<keyword evidence="2" id="KW-0812">Transmembrane</keyword>
<feature type="transmembrane region" description="Helical" evidence="2">
    <location>
        <begin position="51"/>
        <end position="68"/>
    </location>
</feature>
<feature type="compositionally biased region" description="Basic and acidic residues" evidence="1">
    <location>
        <begin position="89"/>
        <end position="101"/>
    </location>
</feature>
<keyword evidence="2" id="KW-1133">Transmembrane helix</keyword>
<evidence type="ECO:0000313" key="4">
    <source>
        <dbReference type="Proteomes" id="UP001054945"/>
    </source>
</evidence>
<keyword evidence="4" id="KW-1185">Reference proteome</keyword>
<dbReference type="AlphaFoldDB" id="A0AAV4UDK0"/>
<proteinExistence type="predicted"/>
<gene>
    <name evidence="3" type="ORF">CEXT_340021</name>
</gene>
<feature type="region of interest" description="Disordered" evidence="1">
    <location>
        <begin position="76"/>
        <end position="101"/>
    </location>
</feature>